<name>A0A4S2JJ54_9HYME</name>
<evidence type="ECO:0000313" key="2">
    <source>
        <dbReference type="Proteomes" id="UP000310200"/>
    </source>
</evidence>
<proteinExistence type="predicted"/>
<accession>A0A4S2JJ54</accession>
<evidence type="ECO:0000313" key="1">
    <source>
        <dbReference type="EMBL" id="TGZ36155.1"/>
    </source>
</evidence>
<dbReference type="Proteomes" id="UP000310200">
    <property type="component" value="Unassembled WGS sequence"/>
</dbReference>
<dbReference type="EMBL" id="QBLH01003688">
    <property type="protein sequence ID" value="TGZ36155.1"/>
    <property type="molecule type" value="Genomic_DNA"/>
</dbReference>
<comment type="caution">
    <text evidence="1">The sequence shown here is derived from an EMBL/GenBank/DDBJ whole genome shotgun (WGS) entry which is preliminary data.</text>
</comment>
<reference evidence="1 2" key="1">
    <citation type="journal article" date="2019" name="Philos. Trans. R. Soc. Lond., B, Biol. Sci.">
        <title>Ant behaviour and brain gene expression of defending hosts depend on the ecological success of the intruding social parasite.</title>
        <authorList>
            <person name="Kaur R."/>
            <person name="Stoldt M."/>
            <person name="Jongepier E."/>
            <person name="Feldmeyer B."/>
            <person name="Menzel F."/>
            <person name="Bornberg-Bauer E."/>
            <person name="Foitzik S."/>
        </authorList>
    </citation>
    <scope>NUCLEOTIDE SEQUENCE [LARGE SCALE GENOMIC DNA]</scope>
    <source>
        <tissue evidence="1">Whole body</tissue>
    </source>
</reference>
<dbReference type="STRING" id="300112.A0A4S2JJ54"/>
<sequence length="103" mass="11592">MADAVMVHAARNSLKFYMRCVMARSCTPSSIGTIELATRWQHRLDRKLLRPEPEVLRARKPCDTTTGVSKRLTETSFFGDSSSNRPLGCDSVPDRVIDTHDLL</sequence>
<keyword evidence="2" id="KW-1185">Reference proteome</keyword>
<dbReference type="AlphaFoldDB" id="A0A4S2JJ54"/>
<gene>
    <name evidence="1" type="ORF">DBV15_07249</name>
</gene>
<organism evidence="1 2">
    <name type="scientific">Temnothorax longispinosus</name>
    <dbReference type="NCBI Taxonomy" id="300112"/>
    <lineage>
        <taxon>Eukaryota</taxon>
        <taxon>Metazoa</taxon>
        <taxon>Ecdysozoa</taxon>
        <taxon>Arthropoda</taxon>
        <taxon>Hexapoda</taxon>
        <taxon>Insecta</taxon>
        <taxon>Pterygota</taxon>
        <taxon>Neoptera</taxon>
        <taxon>Endopterygota</taxon>
        <taxon>Hymenoptera</taxon>
        <taxon>Apocrita</taxon>
        <taxon>Aculeata</taxon>
        <taxon>Formicoidea</taxon>
        <taxon>Formicidae</taxon>
        <taxon>Myrmicinae</taxon>
        <taxon>Temnothorax</taxon>
    </lineage>
</organism>
<protein>
    <submittedName>
        <fullName evidence="1">SAGA-associated factor 29-like protein</fullName>
    </submittedName>
</protein>